<keyword evidence="2" id="KW-0732">Signal</keyword>
<accession>A0ABD2QK53</accession>
<feature type="transmembrane region" description="Helical" evidence="1">
    <location>
        <begin position="531"/>
        <end position="556"/>
    </location>
</feature>
<evidence type="ECO:0000256" key="2">
    <source>
        <dbReference type="SAM" id="SignalP"/>
    </source>
</evidence>
<dbReference type="EMBL" id="JBJKFK010000099">
    <property type="protein sequence ID" value="KAL3319820.1"/>
    <property type="molecule type" value="Genomic_DNA"/>
</dbReference>
<dbReference type="InterPro" id="IPR007110">
    <property type="entry name" value="Ig-like_dom"/>
</dbReference>
<evidence type="ECO:0000313" key="4">
    <source>
        <dbReference type="EMBL" id="KAL3319820.1"/>
    </source>
</evidence>
<proteinExistence type="predicted"/>
<feature type="chain" id="PRO_5044886871" description="Ig-like domain-containing protein" evidence="2">
    <location>
        <begin position="20"/>
        <end position="659"/>
    </location>
</feature>
<feature type="domain" description="Ig-like" evidence="3">
    <location>
        <begin position="401"/>
        <end position="512"/>
    </location>
</feature>
<gene>
    <name evidence="4" type="ORF">Ciccas_001502</name>
</gene>
<feature type="signal peptide" evidence="2">
    <location>
        <begin position="1"/>
        <end position="19"/>
    </location>
</feature>
<comment type="caution">
    <text evidence="4">The sequence shown here is derived from an EMBL/GenBank/DDBJ whole genome shotgun (WGS) entry which is preliminary data.</text>
</comment>
<keyword evidence="1" id="KW-0472">Membrane</keyword>
<keyword evidence="5" id="KW-1185">Reference proteome</keyword>
<dbReference type="PROSITE" id="PS50835">
    <property type="entry name" value="IG_LIKE"/>
    <property type="match status" value="1"/>
</dbReference>
<keyword evidence="1" id="KW-1133">Transmembrane helix</keyword>
<evidence type="ECO:0000313" key="5">
    <source>
        <dbReference type="Proteomes" id="UP001626550"/>
    </source>
</evidence>
<protein>
    <recommendedName>
        <fullName evidence="3">Ig-like domain-containing protein</fullName>
    </recommendedName>
</protein>
<organism evidence="4 5">
    <name type="scientific">Cichlidogyrus casuarinus</name>
    <dbReference type="NCBI Taxonomy" id="1844966"/>
    <lineage>
        <taxon>Eukaryota</taxon>
        <taxon>Metazoa</taxon>
        <taxon>Spiralia</taxon>
        <taxon>Lophotrochozoa</taxon>
        <taxon>Platyhelminthes</taxon>
        <taxon>Monogenea</taxon>
        <taxon>Monopisthocotylea</taxon>
        <taxon>Dactylogyridea</taxon>
        <taxon>Ancyrocephalidae</taxon>
        <taxon>Cichlidogyrus</taxon>
    </lineage>
</organism>
<evidence type="ECO:0000259" key="3">
    <source>
        <dbReference type="PROSITE" id="PS50835"/>
    </source>
</evidence>
<name>A0ABD2QK53_9PLAT</name>
<dbReference type="AlphaFoldDB" id="A0ABD2QK53"/>
<keyword evidence="1" id="KW-0812">Transmembrane</keyword>
<reference evidence="4 5" key="1">
    <citation type="submission" date="2024-11" db="EMBL/GenBank/DDBJ databases">
        <title>Adaptive evolution of stress response genes in parasites aligns with host niche diversity.</title>
        <authorList>
            <person name="Hahn C."/>
            <person name="Resl P."/>
        </authorList>
    </citation>
    <scope>NUCLEOTIDE SEQUENCE [LARGE SCALE GENOMIC DNA]</scope>
    <source>
        <strain evidence="4">EGGRZ-B1_66</strain>
        <tissue evidence="4">Body</tissue>
    </source>
</reference>
<evidence type="ECO:0000256" key="1">
    <source>
        <dbReference type="SAM" id="Phobius"/>
    </source>
</evidence>
<dbReference type="Proteomes" id="UP001626550">
    <property type="component" value="Unassembled WGS sequence"/>
</dbReference>
<sequence length="659" mass="75990">MKAFGYLWGLLLGAQLVKSDEFQCNDYSQEQALTEEEKYDCVKHRIQAESTGHKFFMINYAEKQDFILPSYFCEQIPGDNEQWIQLSRDLKAPAEQTPFHQVTNKWTNNGEKDAVTMPSRIKMKNPLACIKKSRNLYISGNKASEDVLIGTYFLTYKMNNTENSTDNNIFYHIDIVEFPKDMPSVSEKFWKKQNSKTDMQFFEHFKEANAYLKSRGDFLMALPDPGLANYSIHNALLKKTSLVSYQEIADTNCGFLKVQVDRVCYIEVPKKGKPLDDGSAEVEILHHLLLHAFDWLNLPPKELSGLSSSSWEKKVALAKAKAKSLNFIIVQSPEFFYVPCHYTLFRAYETVLTAQVGNFMVPNIYYEVDINIVCQQEDPTVILSMLMSGKTDDLSRKISPPRLKTFMSVEKVVMSGWQNYELKCEKNKESDSQDLTKLDCKDADITFHNLNWNQIKDKKVTALMKKTFPLCKVTVADNCSLIFASLDKQDQAEYVCYMKTQEERNVLKTPITTFSLTVEQPFYVMPKKEDVLLGLVVVSLNGIMVMFVAIMLVVFYSFQKKRVYSKVSEELRTEKQMRRERATKRKHRHSSSESLVRVMNEKSVLYPWLEVDPLPNRRNRQVSTCQLTGWIASNRASSSIRESLDLQGVGRRRISLTSF</sequence>